<keyword evidence="7 9" id="KW-0408">Iron</keyword>
<dbReference type="GO" id="GO:0020037">
    <property type="term" value="F:heme binding"/>
    <property type="evidence" value="ECO:0007669"/>
    <property type="project" value="InterPro"/>
</dbReference>
<proteinExistence type="inferred from homology"/>
<comment type="cofactor">
    <cofactor evidence="1 9">
        <name>heme</name>
        <dbReference type="ChEBI" id="CHEBI:30413"/>
    </cofactor>
</comment>
<evidence type="ECO:0000256" key="1">
    <source>
        <dbReference type="ARBA" id="ARBA00001971"/>
    </source>
</evidence>
<dbReference type="InterPro" id="IPR002401">
    <property type="entry name" value="Cyt_P450_E_grp-I"/>
</dbReference>
<keyword evidence="6 10" id="KW-0560">Oxidoreductase</keyword>
<evidence type="ECO:0000256" key="3">
    <source>
        <dbReference type="ARBA" id="ARBA00010617"/>
    </source>
</evidence>
<dbReference type="PRINTS" id="PR00385">
    <property type="entry name" value="P450"/>
</dbReference>
<evidence type="ECO:0000256" key="6">
    <source>
        <dbReference type="ARBA" id="ARBA00023002"/>
    </source>
</evidence>
<dbReference type="SUPFAM" id="SSF48264">
    <property type="entry name" value="Cytochrome P450"/>
    <property type="match status" value="1"/>
</dbReference>
<sequence length="522" mass="59871">MQTPFLVVIALFALWVVKTYVEWRKVKDSLRNYPGLRYLIGYASWLIAGRIPYLAAGNMSGWRQKHQDFVDFDSDIISSIRVLPKPGASLLLADAEAIKAVTSDRTRFPKPLAQYKILTFFGSNIVVTEADEWKRHRKISAPSFSERNNRLVWDESMNIVKELSEVVWLGKDEVAIDNIVDLTVPMALFVIGVAGFGRRMSWIEDFTVPAGHAMPFKAGIDALHIVSNDLWLKVVLPSWLLKWGPIERIRRFRTAYDDLERYMIEMIRARKTQEKKEERYDLFSSLLDANEDESDGTIKLSDSELMGNIFIYLIAGHETTAHTLAYTFIMLALHQEEQETLYQHIQSVVPEDVIPSYEEMGKLTYPMAVFLETLRMFPPVNAIPKKSAEDTTLVTRNMAGEPRTVPCPAGMGLVIHTPGLHYNPRYWEDPFTFKPSRFLAPDWPRDAFLPFSGGARSCLGRRFSETEGVAILTYMIKHFRVDVRDEPQFAHETFQQRKARLLNSKAAITLYPVKAPLVFKRR</sequence>
<dbReference type="InterPro" id="IPR036396">
    <property type="entry name" value="Cyt_P450_sf"/>
</dbReference>
<gene>
    <name evidence="12" type="ORF">LAESUDRAFT_760161</name>
</gene>
<keyword evidence="5 9" id="KW-0479">Metal-binding</keyword>
<comment type="pathway">
    <text evidence="2">Secondary metabolite biosynthesis.</text>
</comment>
<dbReference type="PRINTS" id="PR00463">
    <property type="entry name" value="EP450I"/>
</dbReference>
<feature type="binding site" description="axial binding residue" evidence="9">
    <location>
        <position position="458"/>
    </location>
    <ligand>
        <name>heme</name>
        <dbReference type="ChEBI" id="CHEBI:30413"/>
    </ligand>
    <ligandPart>
        <name>Fe</name>
        <dbReference type="ChEBI" id="CHEBI:18248"/>
    </ligandPart>
</feature>
<evidence type="ECO:0000256" key="2">
    <source>
        <dbReference type="ARBA" id="ARBA00005179"/>
    </source>
</evidence>
<protein>
    <submittedName>
        <fullName evidence="12">Cytochrome P450</fullName>
    </submittedName>
</protein>
<dbReference type="InterPro" id="IPR050121">
    <property type="entry name" value="Cytochrome_P450_monoxygenase"/>
</dbReference>
<dbReference type="EMBL" id="KV427629">
    <property type="protein sequence ID" value="KZT05609.1"/>
    <property type="molecule type" value="Genomic_DNA"/>
</dbReference>
<evidence type="ECO:0000256" key="10">
    <source>
        <dbReference type="RuleBase" id="RU000461"/>
    </source>
</evidence>
<keyword evidence="4 9" id="KW-0349">Heme</keyword>
<evidence type="ECO:0000256" key="5">
    <source>
        <dbReference type="ARBA" id="ARBA00022723"/>
    </source>
</evidence>
<dbReference type="GeneID" id="63829725"/>
<organism evidence="12 13">
    <name type="scientific">Laetiporus sulphureus 93-53</name>
    <dbReference type="NCBI Taxonomy" id="1314785"/>
    <lineage>
        <taxon>Eukaryota</taxon>
        <taxon>Fungi</taxon>
        <taxon>Dikarya</taxon>
        <taxon>Basidiomycota</taxon>
        <taxon>Agaricomycotina</taxon>
        <taxon>Agaricomycetes</taxon>
        <taxon>Polyporales</taxon>
        <taxon>Laetiporus</taxon>
    </lineage>
</organism>
<dbReference type="AlphaFoldDB" id="A0A165DTM1"/>
<dbReference type="InterPro" id="IPR017972">
    <property type="entry name" value="Cyt_P450_CS"/>
</dbReference>
<dbReference type="InterPro" id="IPR001128">
    <property type="entry name" value="Cyt_P450"/>
</dbReference>
<dbReference type="PROSITE" id="PS00086">
    <property type="entry name" value="CYTOCHROME_P450"/>
    <property type="match status" value="1"/>
</dbReference>
<keyword evidence="13" id="KW-1185">Reference proteome</keyword>
<dbReference type="GO" id="GO:0016705">
    <property type="term" value="F:oxidoreductase activity, acting on paired donors, with incorporation or reduction of molecular oxygen"/>
    <property type="evidence" value="ECO:0007669"/>
    <property type="project" value="InterPro"/>
</dbReference>
<dbReference type="STRING" id="1314785.A0A165DTM1"/>
<keyword evidence="8 10" id="KW-0503">Monooxygenase</keyword>
<evidence type="ECO:0000313" key="13">
    <source>
        <dbReference type="Proteomes" id="UP000076871"/>
    </source>
</evidence>
<dbReference type="OrthoDB" id="1470350at2759"/>
<keyword evidence="11" id="KW-1133">Transmembrane helix</keyword>
<feature type="transmembrane region" description="Helical" evidence="11">
    <location>
        <begin position="35"/>
        <end position="56"/>
    </location>
</feature>
<evidence type="ECO:0000256" key="11">
    <source>
        <dbReference type="SAM" id="Phobius"/>
    </source>
</evidence>
<name>A0A165DTM1_9APHY</name>
<dbReference type="GO" id="GO:0004497">
    <property type="term" value="F:monooxygenase activity"/>
    <property type="evidence" value="ECO:0007669"/>
    <property type="project" value="UniProtKB-KW"/>
</dbReference>
<accession>A0A165DTM1</accession>
<comment type="similarity">
    <text evidence="3 10">Belongs to the cytochrome P450 family.</text>
</comment>
<dbReference type="Gene3D" id="1.10.630.10">
    <property type="entry name" value="Cytochrome P450"/>
    <property type="match status" value="1"/>
</dbReference>
<evidence type="ECO:0000256" key="7">
    <source>
        <dbReference type="ARBA" id="ARBA00023004"/>
    </source>
</evidence>
<dbReference type="RefSeq" id="XP_040763349.1">
    <property type="nucleotide sequence ID" value="XM_040912697.1"/>
</dbReference>
<reference evidence="12 13" key="1">
    <citation type="journal article" date="2016" name="Mol. Biol. Evol.">
        <title>Comparative Genomics of Early-Diverging Mushroom-Forming Fungi Provides Insights into the Origins of Lignocellulose Decay Capabilities.</title>
        <authorList>
            <person name="Nagy L.G."/>
            <person name="Riley R."/>
            <person name="Tritt A."/>
            <person name="Adam C."/>
            <person name="Daum C."/>
            <person name="Floudas D."/>
            <person name="Sun H."/>
            <person name="Yadav J.S."/>
            <person name="Pangilinan J."/>
            <person name="Larsson K.H."/>
            <person name="Matsuura K."/>
            <person name="Barry K."/>
            <person name="Labutti K."/>
            <person name="Kuo R."/>
            <person name="Ohm R.A."/>
            <person name="Bhattacharya S.S."/>
            <person name="Shirouzu T."/>
            <person name="Yoshinaga Y."/>
            <person name="Martin F.M."/>
            <person name="Grigoriev I.V."/>
            <person name="Hibbett D.S."/>
        </authorList>
    </citation>
    <scope>NUCLEOTIDE SEQUENCE [LARGE SCALE GENOMIC DNA]</scope>
    <source>
        <strain evidence="12 13">93-53</strain>
    </source>
</reference>
<dbReference type="GO" id="GO:0005506">
    <property type="term" value="F:iron ion binding"/>
    <property type="evidence" value="ECO:0007669"/>
    <property type="project" value="InterPro"/>
</dbReference>
<dbReference type="InParanoid" id="A0A165DTM1"/>
<evidence type="ECO:0000256" key="4">
    <source>
        <dbReference type="ARBA" id="ARBA00022617"/>
    </source>
</evidence>
<dbReference type="PANTHER" id="PTHR24305:SF166">
    <property type="entry name" value="CYTOCHROME P450 12A4, MITOCHONDRIAL-RELATED"/>
    <property type="match status" value="1"/>
</dbReference>
<dbReference type="Proteomes" id="UP000076871">
    <property type="component" value="Unassembled WGS sequence"/>
</dbReference>
<dbReference type="PANTHER" id="PTHR24305">
    <property type="entry name" value="CYTOCHROME P450"/>
    <property type="match status" value="1"/>
</dbReference>
<keyword evidence="11" id="KW-0472">Membrane</keyword>
<keyword evidence="11" id="KW-0812">Transmembrane</keyword>
<evidence type="ECO:0000256" key="9">
    <source>
        <dbReference type="PIRSR" id="PIRSR602401-1"/>
    </source>
</evidence>
<dbReference type="Pfam" id="PF00067">
    <property type="entry name" value="p450"/>
    <property type="match status" value="1"/>
</dbReference>
<evidence type="ECO:0000313" key="12">
    <source>
        <dbReference type="EMBL" id="KZT05609.1"/>
    </source>
</evidence>
<evidence type="ECO:0000256" key="8">
    <source>
        <dbReference type="ARBA" id="ARBA00023033"/>
    </source>
</evidence>